<accession>A0A1G8HFG0</accession>
<organism evidence="2 3">
    <name type="scientific">Arthrobacter subterraneus</name>
    <dbReference type="NCBI Taxonomy" id="335973"/>
    <lineage>
        <taxon>Bacteria</taxon>
        <taxon>Bacillati</taxon>
        <taxon>Actinomycetota</taxon>
        <taxon>Actinomycetes</taxon>
        <taxon>Micrococcales</taxon>
        <taxon>Micrococcaceae</taxon>
        <taxon>Arthrobacter</taxon>
    </lineage>
</organism>
<dbReference type="EMBL" id="FNDT01000005">
    <property type="protein sequence ID" value="SDI05315.1"/>
    <property type="molecule type" value="Genomic_DNA"/>
</dbReference>
<gene>
    <name evidence="2" type="ORF">SAMN04488693_105179</name>
</gene>
<evidence type="ECO:0008006" key="4">
    <source>
        <dbReference type="Google" id="ProtNLM"/>
    </source>
</evidence>
<dbReference type="OrthoDB" id="5095936at2"/>
<dbReference type="Gene3D" id="3.40.50.1820">
    <property type="entry name" value="alpha/beta hydrolase"/>
    <property type="match status" value="1"/>
</dbReference>
<proteinExistence type="predicted"/>
<dbReference type="RefSeq" id="WP_090585792.1">
    <property type="nucleotide sequence ID" value="NZ_FNDT01000005.1"/>
</dbReference>
<dbReference type="Proteomes" id="UP000199258">
    <property type="component" value="Unassembled WGS sequence"/>
</dbReference>
<feature type="compositionally biased region" description="Low complexity" evidence="1">
    <location>
        <begin position="85"/>
        <end position="106"/>
    </location>
</feature>
<feature type="region of interest" description="Disordered" evidence="1">
    <location>
        <begin position="85"/>
        <end position="126"/>
    </location>
</feature>
<evidence type="ECO:0000313" key="3">
    <source>
        <dbReference type="Proteomes" id="UP000199258"/>
    </source>
</evidence>
<evidence type="ECO:0000256" key="1">
    <source>
        <dbReference type="SAM" id="MobiDB-lite"/>
    </source>
</evidence>
<reference evidence="2 3" key="1">
    <citation type="submission" date="2016-10" db="EMBL/GenBank/DDBJ databases">
        <authorList>
            <person name="de Groot N.N."/>
        </authorList>
    </citation>
    <scope>NUCLEOTIDE SEQUENCE [LARGE SCALE GENOMIC DNA]</scope>
    <source>
        <strain evidence="2 3">NP_1H</strain>
    </source>
</reference>
<dbReference type="AlphaFoldDB" id="A0A1G8HFG0"/>
<sequence>MNRLLGMDPSQVRRLARSLECAAGELELLELQVAGKMSVIGWHGSDADAFRTDWVSRHRPVLLNIAQELRQAALVAAGNADAQEGTSEAGAAAGPPAATGAQPAPGTDSAHRDAASGQADSGQDSGWLANGLDWVADGADWVTGTAGDGAGWFADRAELGYGNIIRSFSDAASDSAHLLTLLDAWAGGNPPSLMELAASSSLVWTGAVDLSATMGSLGQLAPLLLDDGTPWAGEPIAVGISRDGMGPAVNGHRPGVLPSDLGAIALNTAQAYNDGDTSSAPDGAVRITRVLDGDGPSYIVTIPGTQSWSPLTSGTAADLTGNLVTASGQLSTATAAVALAMEQAGIEPGAPVMLSGHSQGGMTAAALTTDPAFMEQYNVTNVMTFGSPIDAAGIPPSVEVIAFQHEDDVVPRLDLGGVTADGESPRRHGVQVTLPNPGGGTWNNVVANHDYNNYAASISDAGADPTGAAAQYAGRPATLQFLTDDPTQVESFVVPVGRRHP</sequence>
<keyword evidence="3" id="KW-1185">Reference proteome</keyword>
<protein>
    <recommendedName>
        <fullName evidence="4">Alpha/beta hydrolase</fullName>
    </recommendedName>
</protein>
<name>A0A1G8HFG0_9MICC</name>
<dbReference type="InterPro" id="IPR029058">
    <property type="entry name" value="AB_hydrolase_fold"/>
</dbReference>
<dbReference type="SUPFAM" id="SSF53474">
    <property type="entry name" value="alpha/beta-Hydrolases"/>
    <property type="match status" value="1"/>
</dbReference>
<evidence type="ECO:0000313" key="2">
    <source>
        <dbReference type="EMBL" id="SDI05315.1"/>
    </source>
</evidence>
<dbReference type="STRING" id="335973.SAMN04488693_105179"/>